<dbReference type="GO" id="GO:0046653">
    <property type="term" value="P:tetrahydrofolate metabolic process"/>
    <property type="evidence" value="ECO:0007669"/>
    <property type="project" value="TreeGrafter"/>
</dbReference>
<keyword evidence="3" id="KW-0846">Cobalamin</keyword>
<organism evidence="8">
    <name type="scientific">marine metagenome</name>
    <dbReference type="NCBI Taxonomy" id="408172"/>
    <lineage>
        <taxon>unclassified sequences</taxon>
        <taxon>metagenomes</taxon>
        <taxon>ecological metagenomes</taxon>
    </lineage>
</organism>
<dbReference type="EMBL" id="UINC01226442">
    <property type="protein sequence ID" value="SVE56927.1"/>
    <property type="molecule type" value="Genomic_DNA"/>
</dbReference>
<dbReference type="Gene3D" id="3.20.20.20">
    <property type="entry name" value="Dihydropteroate synthase-like"/>
    <property type="match status" value="1"/>
</dbReference>
<feature type="non-terminal residue" evidence="8">
    <location>
        <position position="1"/>
    </location>
</feature>
<dbReference type="PROSITE" id="PS50972">
    <property type="entry name" value="PTERIN_BINDING"/>
    <property type="match status" value="1"/>
</dbReference>
<dbReference type="AlphaFoldDB" id="A0A383EJ98"/>
<protein>
    <recommendedName>
        <fullName evidence="7">Pterin-binding domain-containing protein</fullName>
    </recommendedName>
</protein>
<dbReference type="InterPro" id="IPR000489">
    <property type="entry name" value="Pterin-binding_dom"/>
</dbReference>
<name>A0A383EJ98_9ZZZZ</name>
<feature type="domain" description="Pterin-binding" evidence="7">
    <location>
        <begin position="37"/>
        <end position="230"/>
    </location>
</feature>
<sequence length="230" mass="25189">PAVSGGPLHTDDCRHGPPPQTTYAGLEPYSLRPDSNFTMIGERSNVTGSAEFRKLIEANDYDGALQVTLQQVRSGANIIDVNMDEGMLDSPACMRRFLNLIATEPEVARVPIMVDSSDWDVVTAGIKCVQGKPIVNSISLKEGEDDFIDKARFIKRHGAAAVVMAFDEEGQAETVDRKVSICERSYRILVDIVGLDPMDIVFDPNILAVATGIEEHNRFAVNFIEAIPLI</sequence>
<reference evidence="8" key="1">
    <citation type="submission" date="2018-05" db="EMBL/GenBank/DDBJ databases">
        <authorList>
            <person name="Lanie J.A."/>
            <person name="Ng W.-L."/>
            <person name="Kazmierczak K.M."/>
            <person name="Andrzejewski T.M."/>
            <person name="Davidsen T.M."/>
            <person name="Wayne K.J."/>
            <person name="Tettelin H."/>
            <person name="Glass J.I."/>
            <person name="Rusch D."/>
            <person name="Podicherti R."/>
            <person name="Tsui H.-C.T."/>
            <person name="Winkler M.E."/>
        </authorList>
    </citation>
    <scope>NUCLEOTIDE SEQUENCE</scope>
</reference>
<dbReference type="PANTHER" id="PTHR45833:SF1">
    <property type="entry name" value="METHIONINE SYNTHASE"/>
    <property type="match status" value="1"/>
</dbReference>
<dbReference type="Pfam" id="PF00809">
    <property type="entry name" value="Pterin_bind"/>
    <property type="match status" value="1"/>
</dbReference>
<dbReference type="GO" id="GO:0008705">
    <property type="term" value="F:methionine synthase activity"/>
    <property type="evidence" value="ECO:0007669"/>
    <property type="project" value="TreeGrafter"/>
</dbReference>
<dbReference type="GO" id="GO:0046872">
    <property type="term" value="F:metal ion binding"/>
    <property type="evidence" value="ECO:0007669"/>
    <property type="project" value="UniProtKB-KW"/>
</dbReference>
<dbReference type="InterPro" id="IPR011005">
    <property type="entry name" value="Dihydropteroate_synth-like_sf"/>
</dbReference>
<dbReference type="FunFam" id="3.20.20.20:FF:000002">
    <property type="entry name" value="Methionine synthase"/>
    <property type="match status" value="1"/>
</dbReference>
<evidence type="ECO:0000259" key="7">
    <source>
        <dbReference type="PROSITE" id="PS50972"/>
    </source>
</evidence>
<dbReference type="GO" id="GO:0005829">
    <property type="term" value="C:cytosol"/>
    <property type="evidence" value="ECO:0007669"/>
    <property type="project" value="TreeGrafter"/>
</dbReference>
<feature type="non-terminal residue" evidence="8">
    <location>
        <position position="230"/>
    </location>
</feature>
<evidence type="ECO:0000256" key="6">
    <source>
        <dbReference type="ARBA" id="ARBA00023285"/>
    </source>
</evidence>
<dbReference type="SUPFAM" id="SSF51717">
    <property type="entry name" value="Dihydropteroate synthetase-like"/>
    <property type="match status" value="1"/>
</dbReference>
<gene>
    <name evidence="8" type="ORF">METZ01_LOCUS509781</name>
</gene>
<dbReference type="InterPro" id="IPR050554">
    <property type="entry name" value="Met_Synthase/Corrinoid"/>
</dbReference>
<keyword evidence="4" id="KW-0808">Transferase</keyword>
<dbReference type="GO" id="GO:0032259">
    <property type="term" value="P:methylation"/>
    <property type="evidence" value="ECO:0007669"/>
    <property type="project" value="UniProtKB-KW"/>
</dbReference>
<dbReference type="PANTHER" id="PTHR45833">
    <property type="entry name" value="METHIONINE SYNTHASE"/>
    <property type="match status" value="1"/>
</dbReference>
<evidence type="ECO:0000256" key="2">
    <source>
        <dbReference type="ARBA" id="ARBA00022603"/>
    </source>
</evidence>
<evidence type="ECO:0000256" key="3">
    <source>
        <dbReference type="ARBA" id="ARBA00022628"/>
    </source>
</evidence>
<accession>A0A383EJ98</accession>
<keyword evidence="2" id="KW-0489">Methyltransferase</keyword>
<evidence type="ECO:0000256" key="1">
    <source>
        <dbReference type="ARBA" id="ARBA00010398"/>
    </source>
</evidence>
<evidence type="ECO:0000256" key="5">
    <source>
        <dbReference type="ARBA" id="ARBA00022723"/>
    </source>
</evidence>
<keyword evidence="5" id="KW-0479">Metal-binding</keyword>
<dbReference type="GO" id="GO:0050667">
    <property type="term" value="P:homocysteine metabolic process"/>
    <property type="evidence" value="ECO:0007669"/>
    <property type="project" value="TreeGrafter"/>
</dbReference>
<proteinExistence type="inferred from homology"/>
<dbReference type="GO" id="GO:0031419">
    <property type="term" value="F:cobalamin binding"/>
    <property type="evidence" value="ECO:0007669"/>
    <property type="project" value="UniProtKB-KW"/>
</dbReference>
<comment type="similarity">
    <text evidence="1">Belongs to the vitamin-B12 dependent methionine synthase family.</text>
</comment>
<keyword evidence="6" id="KW-0170">Cobalt</keyword>
<evidence type="ECO:0000313" key="8">
    <source>
        <dbReference type="EMBL" id="SVE56927.1"/>
    </source>
</evidence>
<evidence type="ECO:0000256" key="4">
    <source>
        <dbReference type="ARBA" id="ARBA00022679"/>
    </source>
</evidence>